<dbReference type="Pfam" id="PF00227">
    <property type="entry name" value="Proteasome"/>
    <property type="match status" value="1"/>
</dbReference>
<dbReference type="PROSITE" id="PS51476">
    <property type="entry name" value="PROTEASOME_BETA_2"/>
    <property type="match status" value="1"/>
</dbReference>
<dbReference type="GO" id="GO:0005634">
    <property type="term" value="C:nucleus"/>
    <property type="evidence" value="ECO:0007669"/>
    <property type="project" value="UniProtKB-SubCell"/>
</dbReference>
<protein>
    <submittedName>
        <fullName evidence="5">Proteasome subunit beta type-6</fullName>
    </submittedName>
</protein>
<keyword evidence="6" id="KW-1185">Reference proteome</keyword>
<accession>A0AA38VY02</accession>
<dbReference type="CDD" id="cd03757">
    <property type="entry name" value="proteasome_beta_type_1"/>
    <property type="match status" value="1"/>
</dbReference>
<evidence type="ECO:0000256" key="1">
    <source>
        <dbReference type="ARBA" id="ARBA00004123"/>
    </source>
</evidence>
<dbReference type="SUPFAM" id="SSF56235">
    <property type="entry name" value="N-terminal nucleophile aminohydrolases (Ntn hydrolases)"/>
    <property type="match status" value="1"/>
</dbReference>
<comment type="subcellular location">
    <subcellularLocation>
        <location evidence="1">Nucleus</location>
    </subcellularLocation>
</comment>
<dbReference type="Gene3D" id="3.60.20.10">
    <property type="entry name" value="Glutamine Phosphoribosylpyrophosphate, subunit 1, domain 1"/>
    <property type="match status" value="1"/>
</dbReference>
<dbReference type="InterPro" id="IPR001353">
    <property type="entry name" value="Proteasome_sua/b"/>
</dbReference>
<evidence type="ECO:0000256" key="4">
    <source>
        <dbReference type="ARBA" id="ARBA00023242"/>
    </source>
</evidence>
<dbReference type="GO" id="GO:0005737">
    <property type="term" value="C:cytoplasm"/>
    <property type="evidence" value="ECO:0007669"/>
    <property type="project" value="TreeGrafter"/>
</dbReference>
<dbReference type="AlphaFoldDB" id="A0AA38VY02"/>
<evidence type="ECO:0000313" key="6">
    <source>
        <dbReference type="Proteomes" id="UP001174694"/>
    </source>
</evidence>
<dbReference type="GO" id="GO:0005839">
    <property type="term" value="C:proteasome core complex"/>
    <property type="evidence" value="ECO:0007669"/>
    <property type="project" value="InterPro"/>
</dbReference>
<reference evidence="5" key="1">
    <citation type="submission" date="2022-07" db="EMBL/GenBank/DDBJ databases">
        <title>Fungi with potential for degradation of polypropylene.</title>
        <authorList>
            <person name="Gostincar C."/>
        </authorList>
    </citation>
    <scope>NUCLEOTIDE SEQUENCE</scope>
    <source>
        <strain evidence="5">EXF-13308</strain>
    </source>
</reference>
<dbReference type="Proteomes" id="UP001174694">
    <property type="component" value="Unassembled WGS sequence"/>
</dbReference>
<dbReference type="InterPro" id="IPR029055">
    <property type="entry name" value="Ntn_hydrolases_N"/>
</dbReference>
<keyword evidence="3 5" id="KW-0647">Proteasome</keyword>
<evidence type="ECO:0000313" key="5">
    <source>
        <dbReference type="EMBL" id="KAJ9157388.1"/>
    </source>
</evidence>
<dbReference type="InterPro" id="IPR023333">
    <property type="entry name" value="Proteasome_suB-type"/>
</dbReference>
<evidence type="ECO:0000256" key="3">
    <source>
        <dbReference type="ARBA" id="ARBA00022942"/>
    </source>
</evidence>
<proteinExistence type="predicted"/>
<keyword evidence="4" id="KW-0539">Nucleus</keyword>
<dbReference type="PANTHER" id="PTHR32194:SF2">
    <property type="entry name" value="PROTEASOME SUBUNIT BETA TYPE-1"/>
    <property type="match status" value="1"/>
</dbReference>
<dbReference type="GO" id="GO:0051603">
    <property type="term" value="P:proteolysis involved in protein catabolic process"/>
    <property type="evidence" value="ECO:0007669"/>
    <property type="project" value="InterPro"/>
</dbReference>
<keyword evidence="2" id="KW-0963">Cytoplasm</keyword>
<name>A0AA38VY02_9PEZI</name>
<organism evidence="5 6">
    <name type="scientific">Pleurostoma richardsiae</name>
    <dbReference type="NCBI Taxonomy" id="41990"/>
    <lineage>
        <taxon>Eukaryota</taxon>
        <taxon>Fungi</taxon>
        <taxon>Dikarya</taxon>
        <taxon>Ascomycota</taxon>
        <taxon>Pezizomycotina</taxon>
        <taxon>Sordariomycetes</taxon>
        <taxon>Sordariomycetidae</taxon>
        <taxon>Calosphaeriales</taxon>
        <taxon>Pleurostomataceae</taxon>
        <taxon>Pleurostoma</taxon>
    </lineage>
</organism>
<dbReference type="FunFam" id="3.60.20.10:FF:000027">
    <property type="entry name" value="Proteasome subunit beta type-6"/>
    <property type="match status" value="1"/>
</dbReference>
<dbReference type="EMBL" id="JANBVO010000001">
    <property type="protein sequence ID" value="KAJ9157388.1"/>
    <property type="molecule type" value="Genomic_DNA"/>
</dbReference>
<sequence length="264" mass="28906">MAAMLSQNPLMNGPNYSFNEAPKTAAGENRQHRFDPYTDNGGSTLAIAGADFTIMAGDTRLTSGYSINTRLAPKVFKIGGTTSDQSDATLVLSVVGFAADGEALKERLDAVCKMYRYRHGKPMSVNACAKRLSTILYQKRFFPYYAYAILGGLDDEGRGAVYSYDPVGSYEREMCRAGGAAASLIMPFLDNQVNFKNQYVPGSGEGHALQERPRVPLTRPEVEVLVKDAFDGAVERHIEVGDGLQMMIITRDGIEERIVPLKKD</sequence>
<evidence type="ECO:0000256" key="2">
    <source>
        <dbReference type="ARBA" id="ARBA00022490"/>
    </source>
</evidence>
<comment type="caution">
    <text evidence="5">The sequence shown here is derived from an EMBL/GenBank/DDBJ whole genome shotgun (WGS) entry which is preliminary data.</text>
</comment>
<dbReference type="PANTHER" id="PTHR32194">
    <property type="entry name" value="METALLOPROTEASE TLDD"/>
    <property type="match status" value="1"/>
</dbReference>
<gene>
    <name evidence="5" type="ORF">NKR23_g719</name>
</gene>